<dbReference type="InterPro" id="IPR014043">
    <property type="entry name" value="Acyl_transferase_dom"/>
</dbReference>
<dbReference type="InterPro" id="IPR001227">
    <property type="entry name" value="Ac_transferase_dom_sf"/>
</dbReference>
<dbReference type="Gene3D" id="3.40.366.10">
    <property type="entry name" value="Malonyl-Coenzyme A Acyl Carrier Protein, domain 2"/>
    <property type="match status" value="1"/>
</dbReference>
<dbReference type="InterPro" id="IPR024925">
    <property type="entry name" value="Malonyl_CoA-ACP_transAc"/>
</dbReference>
<reference evidence="7" key="2">
    <citation type="submission" date="2024-06" db="EMBL/GenBank/DDBJ databases">
        <authorList>
            <person name="Petrova K.O."/>
            <person name="Toshchakov S.V."/>
            <person name="Boltjanskaja Y.V."/>
            <person name="Kevbrin V.V."/>
        </authorList>
    </citation>
    <scope>NUCLEOTIDE SEQUENCE</scope>
    <source>
        <strain evidence="7">Z-710</strain>
    </source>
</reference>
<sequence>MDKKIAFLFPGQGSQFVGMGKELNDNFQVCKEVYEKADAALGYSISDICFNGPQDKLDNTEYTQPAMLATSVATLKLLQKEGIKPTVAAGLSLGEYSALVCSGMLDFEEGVKLIQKRGQFMQQAVPSGIGGMAAVIGLNQHQIKEVCNEASIFGVVESANFNCPGQIVIAGEIEALKKACEIAKNHGALKAIMLNVSGPFHSSMLKEAAENLKKELENVQFIDSEINVITNVTGDYLDKAAVREILKKQVKSPVKWEQSINKMLEDGINTFVEIGPGKTLSGFIKKINRRARTYNIQDLKSLEKALNGLTK</sequence>
<dbReference type="FunFam" id="3.30.70.250:FF:000001">
    <property type="entry name" value="Malonyl CoA-acyl carrier protein transacylase"/>
    <property type="match status" value="1"/>
</dbReference>
<evidence type="ECO:0000256" key="4">
    <source>
        <dbReference type="PIRNR" id="PIRNR000446"/>
    </source>
</evidence>
<dbReference type="PANTHER" id="PTHR42681">
    <property type="entry name" value="MALONYL-COA-ACYL CARRIER PROTEIN TRANSACYLASE, MITOCHONDRIAL"/>
    <property type="match status" value="1"/>
</dbReference>
<evidence type="ECO:0000256" key="5">
    <source>
        <dbReference type="PIRSR" id="PIRSR000446-1"/>
    </source>
</evidence>
<dbReference type="PIRSF" id="PIRSF000446">
    <property type="entry name" value="Mct"/>
    <property type="match status" value="1"/>
</dbReference>
<dbReference type="GO" id="GO:0006633">
    <property type="term" value="P:fatty acid biosynthetic process"/>
    <property type="evidence" value="ECO:0007669"/>
    <property type="project" value="TreeGrafter"/>
</dbReference>
<evidence type="ECO:0000313" key="7">
    <source>
        <dbReference type="EMBL" id="XCI29415.1"/>
    </source>
</evidence>
<keyword evidence="1 4" id="KW-0808">Transferase</keyword>
<dbReference type="InterPro" id="IPR050858">
    <property type="entry name" value="Mal-CoA-ACP_Trans/PKS_FabD"/>
</dbReference>
<dbReference type="InterPro" id="IPR004410">
    <property type="entry name" value="Malonyl_CoA-ACP_transAc_FabD"/>
</dbReference>
<dbReference type="InterPro" id="IPR016035">
    <property type="entry name" value="Acyl_Trfase/lysoPLipase"/>
</dbReference>
<dbReference type="PANTHER" id="PTHR42681:SF1">
    <property type="entry name" value="MALONYL-COA-ACYL CARRIER PROTEIN TRANSACYLASE, MITOCHONDRIAL"/>
    <property type="match status" value="1"/>
</dbReference>
<protein>
    <recommendedName>
        <fullName evidence="4">Malonyl CoA-acyl carrier protein transacylase</fullName>
        <ecNumber evidence="4">2.3.1.39</ecNumber>
    </recommendedName>
</protein>
<dbReference type="SMART" id="SM00827">
    <property type="entry name" value="PKS_AT"/>
    <property type="match status" value="1"/>
</dbReference>
<dbReference type="GO" id="GO:0005829">
    <property type="term" value="C:cytosol"/>
    <property type="evidence" value="ECO:0007669"/>
    <property type="project" value="TreeGrafter"/>
</dbReference>
<dbReference type="NCBIfam" id="TIGR00128">
    <property type="entry name" value="fabD"/>
    <property type="match status" value="1"/>
</dbReference>
<dbReference type="RefSeq" id="WP_353893963.1">
    <property type="nucleotide sequence ID" value="NZ_CP159485.1"/>
</dbReference>
<proteinExistence type="inferred from homology"/>
<dbReference type="SUPFAM" id="SSF52151">
    <property type="entry name" value="FabD/lysophospholipase-like"/>
    <property type="match status" value="1"/>
</dbReference>
<dbReference type="Gene3D" id="3.30.70.250">
    <property type="entry name" value="Malonyl-CoA ACP transacylase, ACP-binding"/>
    <property type="match status" value="1"/>
</dbReference>
<dbReference type="AlphaFoldDB" id="A0AAU8HVL4"/>
<dbReference type="EMBL" id="CP159485">
    <property type="protein sequence ID" value="XCI29415.1"/>
    <property type="molecule type" value="Genomic_DNA"/>
</dbReference>
<dbReference type="EC" id="2.3.1.39" evidence="4"/>
<name>A0AAU8HVL4_9FIRM</name>
<evidence type="ECO:0000256" key="2">
    <source>
        <dbReference type="ARBA" id="ARBA00023315"/>
    </source>
</evidence>
<reference evidence="7" key="1">
    <citation type="journal article" date="2018" name="Antonie Van Leeuwenhoek">
        <title>Proteinivorax hydrogeniformans sp. nov., an anaerobic, haloalkaliphilic bacterium fermenting proteinaceous compounds with high hydrogen production.</title>
        <authorList>
            <person name="Boltyanskaya Y."/>
            <person name="Detkova E."/>
            <person name="Pimenov N."/>
            <person name="Kevbrin V."/>
        </authorList>
    </citation>
    <scope>NUCLEOTIDE SEQUENCE</scope>
    <source>
        <strain evidence="7">Z-710</strain>
    </source>
</reference>
<evidence type="ECO:0000256" key="1">
    <source>
        <dbReference type="ARBA" id="ARBA00022679"/>
    </source>
</evidence>
<gene>
    <name evidence="7" type="primary">fabD</name>
    <name evidence="7" type="ORF">PRVXH_000734</name>
</gene>
<feature type="active site" evidence="5">
    <location>
        <position position="201"/>
    </location>
</feature>
<feature type="active site" evidence="5">
    <location>
        <position position="92"/>
    </location>
</feature>
<dbReference type="Pfam" id="PF00698">
    <property type="entry name" value="Acyl_transf_1"/>
    <property type="match status" value="1"/>
</dbReference>
<dbReference type="GO" id="GO:0004314">
    <property type="term" value="F:[acyl-carrier-protein] S-malonyltransferase activity"/>
    <property type="evidence" value="ECO:0007669"/>
    <property type="project" value="UniProtKB-EC"/>
</dbReference>
<organism evidence="7">
    <name type="scientific">Proteinivorax hydrogeniformans</name>
    <dbReference type="NCBI Taxonomy" id="1826727"/>
    <lineage>
        <taxon>Bacteria</taxon>
        <taxon>Bacillati</taxon>
        <taxon>Bacillota</taxon>
        <taxon>Clostridia</taxon>
        <taxon>Eubacteriales</taxon>
        <taxon>Proteinivoracaceae</taxon>
        <taxon>Proteinivorax</taxon>
    </lineage>
</organism>
<comment type="similarity">
    <text evidence="4">Belongs to the fabD family.</text>
</comment>
<keyword evidence="2 4" id="KW-0012">Acyltransferase</keyword>
<evidence type="ECO:0000256" key="3">
    <source>
        <dbReference type="ARBA" id="ARBA00048462"/>
    </source>
</evidence>
<dbReference type="SUPFAM" id="SSF55048">
    <property type="entry name" value="Probable ACP-binding domain of malonyl-CoA ACP transacylase"/>
    <property type="match status" value="1"/>
</dbReference>
<dbReference type="InterPro" id="IPR016036">
    <property type="entry name" value="Malonyl_transacylase_ACP-bd"/>
</dbReference>
<evidence type="ECO:0000259" key="6">
    <source>
        <dbReference type="SMART" id="SM00827"/>
    </source>
</evidence>
<accession>A0AAU8HVL4</accession>
<feature type="domain" description="Malonyl-CoA:ACP transacylase (MAT)" evidence="6">
    <location>
        <begin position="8"/>
        <end position="306"/>
    </location>
</feature>
<comment type="catalytic activity">
    <reaction evidence="3 4">
        <text>holo-[ACP] + malonyl-CoA = malonyl-[ACP] + CoA</text>
        <dbReference type="Rhea" id="RHEA:41792"/>
        <dbReference type="Rhea" id="RHEA-COMP:9623"/>
        <dbReference type="Rhea" id="RHEA-COMP:9685"/>
        <dbReference type="ChEBI" id="CHEBI:57287"/>
        <dbReference type="ChEBI" id="CHEBI:57384"/>
        <dbReference type="ChEBI" id="CHEBI:64479"/>
        <dbReference type="ChEBI" id="CHEBI:78449"/>
        <dbReference type="EC" id="2.3.1.39"/>
    </reaction>
</comment>